<dbReference type="SUPFAM" id="SSF54862">
    <property type="entry name" value="4Fe-4S ferredoxins"/>
    <property type="match status" value="1"/>
</dbReference>
<dbReference type="EMBL" id="REFR01000011">
    <property type="protein sequence ID" value="RMB07761.1"/>
    <property type="molecule type" value="Genomic_DNA"/>
</dbReference>
<dbReference type="AlphaFoldDB" id="A0A3M0CD52"/>
<evidence type="ECO:0000256" key="4">
    <source>
        <dbReference type="ARBA" id="ARBA00022982"/>
    </source>
</evidence>
<keyword evidence="8" id="KW-0472">Membrane</keyword>
<evidence type="ECO:0000256" key="1">
    <source>
        <dbReference type="ARBA" id="ARBA00022448"/>
    </source>
</evidence>
<keyword evidence="1" id="KW-0813">Transport</keyword>
<dbReference type="PROSITE" id="PS51379">
    <property type="entry name" value="4FE4S_FER_2"/>
    <property type="match status" value="1"/>
</dbReference>
<dbReference type="Gene3D" id="2.60.40.10">
    <property type="entry name" value="Immunoglobulins"/>
    <property type="match status" value="1"/>
</dbReference>
<gene>
    <name evidence="10" type="ORF">BXY39_1850</name>
</gene>
<name>A0A3M0CD52_9PROT</name>
<dbReference type="Pfam" id="PF12801">
    <property type="entry name" value="Fer4_5"/>
    <property type="match status" value="1"/>
</dbReference>
<feature type="transmembrane region" description="Helical" evidence="8">
    <location>
        <begin position="260"/>
        <end position="277"/>
    </location>
</feature>
<evidence type="ECO:0000256" key="8">
    <source>
        <dbReference type="SAM" id="Phobius"/>
    </source>
</evidence>
<accession>A0A3M0CD52</accession>
<feature type="domain" description="4Fe-4S ferredoxin-type" evidence="9">
    <location>
        <begin position="318"/>
        <end position="347"/>
    </location>
</feature>
<evidence type="ECO:0000256" key="7">
    <source>
        <dbReference type="SAM" id="MobiDB-lite"/>
    </source>
</evidence>
<reference evidence="10 11" key="1">
    <citation type="submission" date="2018-10" db="EMBL/GenBank/DDBJ databases">
        <title>Genomic Encyclopedia of Archaeal and Bacterial Type Strains, Phase II (KMG-II): from individual species to whole genera.</title>
        <authorList>
            <person name="Goeker M."/>
        </authorList>
    </citation>
    <scope>NUCLEOTIDE SEQUENCE [LARGE SCALE GENOMIC DNA]</scope>
    <source>
        <strain evidence="10 11">DSM 25217</strain>
    </source>
</reference>
<evidence type="ECO:0000256" key="5">
    <source>
        <dbReference type="ARBA" id="ARBA00023004"/>
    </source>
</evidence>
<evidence type="ECO:0000259" key="9">
    <source>
        <dbReference type="PROSITE" id="PS51379"/>
    </source>
</evidence>
<dbReference type="GO" id="GO:0046872">
    <property type="term" value="F:metal ion binding"/>
    <property type="evidence" value="ECO:0007669"/>
    <property type="project" value="UniProtKB-KW"/>
</dbReference>
<dbReference type="InterPro" id="IPR032879">
    <property type="entry name" value="FixG_C"/>
</dbReference>
<dbReference type="InterPro" id="IPR014116">
    <property type="entry name" value="Cyt_c_oxidase_cbb3_FixG"/>
</dbReference>
<keyword evidence="2" id="KW-0004">4Fe-4S</keyword>
<protein>
    <submittedName>
        <fullName evidence="10">Cytochrome c oxidase accessory protein FixG</fullName>
    </submittedName>
</protein>
<feature type="compositionally biased region" description="Polar residues" evidence="7">
    <location>
        <begin position="1"/>
        <end position="11"/>
    </location>
</feature>
<dbReference type="GO" id="GO:0051539">
    <property type="term" value="F:4 iron, 4 sulfur cluster binding"/>
    <property type="evidence" value="ECO:0007669"/>
    <property type="project" value="UniProtKB-KW"/>
</dbReference>
<organism evidence="10 11">
    <name type="scientific">Eilatimonas milleporae</name>
    <dbReference type="NCBI Taxonomy" id="911205"/>
    <lineage>
        <taxon>Bacteria</taxon>
        <taxon>Pseudomonadati</taxon>
        <taxon>Pseudomonadota</taxon>
        <taxon>Alphaproteobacteria</taxon>
        <taxon>Kordiimonadales</taxon>
        <taxon>Kordiimonadaceae</taxon>
        <taxon>Eilatimonas</taxon>
    </lineage>
</organism>
<dbReference type="InterPro" id="IPR013783">
    <property type="entry name" value="Ig-like_fold"/>
</dbReference>
<dbReference type="InterPro" id="IPR017900">
    <property type="entry name" value="4Fe4S_Fe_S_CS"/>
</dbReference>
<keyword evidence="8" id="KW-1133">Transmembrane helix</keyword>
<keyword evidence="6" id="KW-0411">Iron-sulfur</keyword>
<feature type="compositionally biased region" description="Basic and acidic residues" evidence="7">
    <location>
        <begin position="12"/>
        <end position="26"/>
    </location>
</feature>
<evidence type="ECO:0000256" key="2">
    <source>
        <dbReference type="ARBA" id="ARBA00022485"/>
    </source>
</evidence>
<dbReference type="GO" id="GO:0005886">
    <property type="term" value="C:plasma membrane"/>
    <property type="evidence" value="ECO:0007669"/>
    <property type="project" value="TreeGrafter"/>
</dbReference>
<dbReference type="PANTHER" id="PTHR30176">
    <property type="entry name" value="FERREDOXIN-TYPE PROTEIN NAPH"/>
    <property type="match status" value="1"/>
</dbReference>
<keyword evidence="11" id="KW-1185">Reference proteome</keyword>
<feature type="transmembrane region" description="Helical" evidence="8">
    <location>
        <begin position="149"/>
        <end position="170"/>
    </location>
</feature>
<sequence>MANAQNQSVTHSETDGGRQTGLHDLEPPAIGAAALASKEATSEKGASKKSARMKAGAEVPLGTPDAEAHNTEAKRVELYASRKKVYPRRVYGTFRMVKWVVMALSLGIYYLTPWLRIDRGAGAPDQAVLIDMPARKAYFFWIEIWAQEVYYATGLLVLAAMILFLVTALAGRVWCGYACPQTVWTDLFVHIERWIQGDRAARIRLDKAPWGPVKIFKKVSTHAAWLAVAILTGGAMVFYFADAPTLAVQLVTGQAPATSYFFIGLLTFTTYLLGGIAREQVCIYMCPWPRIQSALIDDHSLLVTYNRERGEQRGKYRKGDSWDDRGDCIDCNQCVAVCPTGIDIRDGFQLECIQCGLCADACNGIMKKVGRPRNLIGYAPTHVDRAGGKVTQETGLLSQLLRPRVLIYMGVILVVSALMLTSLVTRSDTTLNVLKDRNPLFVTLSDGTIRDGYTVNIANKQHVVRPVTVTVTGLPGLRLKTATGLPTEAVTIDLPPDALASVRLFALLPGDAVRGGALTSGQGTITFEVHDDTGALIATKDTSFSGPRR</sequence>
<feature type="transmembrane region" description="Helical" evidence="8">
    <location>
        <begin position="223"/>
        <end position="240"/>
    </location>
</feature>
<dbReference type="InterPro" id="IPR051684">
    <property type="entry name" value="Electron_Trans/Redox"/>
</dbReference>
<dbReference type="NCBIfam" id="TIGR02745">
    <property type="entry name" value="ccoG_rdxA_fixG"/>
    <property type="match status" value="1"/>
</dbReference>
<dbReference type="Pfam" id="PF13746">
    <property type="entry name" value="Fer4_18"/>
    <property type="match status" value="1"/>
</dbReference>
<proteinExistence type="predicted"/>
<evidence type="ECO:0000256" key="3">
    <source>
        <dbReference type="ARBA" id="ARBA00022723"/>
    </source>
</evidence>
<keyword evidence="4" id="KW-0249">Electron transport</keyword>
<dbReference type="Pfam" id="PF11614">
    <property type="entry name" value="FixG_C"/>
    <property type="match status" value="1"/>
</dbReference>
<dbReference type="RefSeq" id="WP_211332161.1">
    <property type="nucleotide sequence ID" value="NZ_REFR01000011.1"/>
</dbReference>
<keyword evidence="8" id="KW-0812">Transmembrane</keyword>
<feature type="region of interest" description="Disordered" evidence="7">
    <location>
        <begin position="1"/>
        <end position="67"/>
    </location>
</feature>
<dbReference type="PANTHER" id="PTHR30176:SF3">
    <property type="entry name" value="FERREDOXIN-TYPE PROTEIN NAPH"/>
    <property type="match status" value="1"/>
</dbReference>
<keyword evidence="5" id="KW-0408">Iron</keyword>
<evidence type="ECO:0000313" key="11">
    <source>
        <dbReference type="Proteomes" id="UP000271227"/>
    </source>
</evidence>
<feature type="transmembrane region" description="Helical" evidence="8">
    <location>
        <begin position="92"/>
        <end position="111"/>
    </location>
</feature>
<dbReference type="InterPro" id="IPR017896">
    <property type="entry name" value="4Fe4S_Fe-S-bd"/>
</dbReference>
<evidence type="ECO:0000256" key="6">
    <source>
        <dbReference type="ARBA" id="ARBA00023014"/>
    </source>
</evidence>
<dbReference type="PROSITE" id="PS00198">
    <property type="entry name" value="4FE4S_FER_1"/>
    <property type="match status" value="1"/>
</dbReference>
<comment type="caution">
    <text evidence="10">The sequence shown here is derived from an EMBL/GenBank/DDBJ whole genome shotgun (WGS) entry which is preliminary data.</text>
</comment>
<feature type="transmembrane region" description="Helical" evidence="8">
    <location>
        <begin position="405"/>
        <end position="424"/>
    </location>
</feature>
<evidence type="ECO:0000313" key="10">
    <source>
        <dbReference type="EMBL" id="RMB07761.1"/>
    </source>
</evidence>
<dbReference type="InParanoid" id="A0A3M0CD52"/>
<keyword evidence="3" id="KW-0479">Metal-binding</keyword>
<dbReference type="Proteomes" id="UP000271227">
    <property type="component" value="Unassembled WGS sequence"/>
</dbReference>